<dbReference type="Pfam" id="PF12804">
    <property type="entry name" value="NTP_transf_3"/>
    <property type="match status" value="1"/>
</dbReference>
<evidence type="ECO:0000313" key="11">
    <source>
        <dbReference type="Proteomes" id="UP000320496"/>
    </source>
</evidence>
<feature type="domain" description="MobA-like NTP transferase" evidence="9">
    <location>
        <begin position="6"/>
        <end position="168"/>
    </location>
</feature>
<keyword evidence="5" id="KW-0012">Acyltransferase</keyword>
<dbReference type="InterPro" id="IPR029044">
    <property type="entry name" value="Nucleotide-diphossugar_trans"/>
</dbReference>
<name>A0A517Z8S4_9PLAN</name>
<dbReference type="GO" id="GO:0003977">
    <property type="term" value="F:UDP-N-acetylglucosamine diphosphorylase activity"/>
    <property type="evidence" value="ECO:0007669"/>
    <property type="project" value="UniProtKB-EC"/>
</dbReference>
<evidence type="ECO:0000256" key="6">
    <source>
        <dbReference type="ARBA" id="ARBA00048247"/>
    </source>
</evidence>
<dbReference type="SUPFAM" id="SSF53448">
    <property type="entry name" value="Nucleotide-diphospho-sugar transferases"/>
    <property type="match status" value="1"/>
</dbReference>
<dbReference type="GO" id="GO:0019134">
    <property type="term" value="F:glucosamine-1-phosphate N-acetyltransferase activity"/>
    <property type="evidence" value="ECO:0007669"/>
    <property type="project" value="UniProtKB-EC"/>
</dbReference>
<dbReference type="InterPro" id="IPR050065">
    <property type="entry name" value="GlmU-like"/>
</dbReference>
<comment type="similarity">
    <text evidence="1">In the C-terminal section; belongs to the transferase hexapeptide repeat family.</text>
</comment>
<evidence type="ECO:0000256" key="7">
    <source>
        <dbReference type="ARBA" id="ARBA00048493"/>
    </source>
</evidence>
<organism evidence="10 11">
    <name type="scientific">Maioricimonas rarisocia</name>
    <dbReference type="NCBI Taxonomy" id="2528026"/>
    <lineage>
        <taxon>Bacteria</taxon>
        <taxon>Pseudomonadati</taxon>
        <taxon>Planctomycetota</taxon>
        <taxon>Planctomycetia</taxon>
        <taxon>Planctomycetales</taxon>
        <taxon>Planctomycetaceae</taxon>
        <taxon>Maioricimonas</taxon>
    </lineage>
</organism>
<evidence type="ECO:0000313" key="10">
    <source>
        <dbReference type="EMBL" id="QDU38887.1"/>
    </source>
</evidence>
<comment type="catalytic activity">
    <reaction evidence="7">
        <text>N-acetyl-alpha-D-glucosamine 1-phosphate + UTP + H(+) = UDP-N-acetyl-alpha-D-glucosamine + diphosphate</text>
        <dbReference type="Rhea" id="RHEA:13509"/>
        <dbReference type="ChEBI" id="CHEBI:15378"/>
        <dbReference type="ChEBI" id="CHEBI:33019"/>
        <dbReference type="ChEBI" id="CHEBI:46398"/>
        <dbReference type="ChEBI" id="CHEBI:57705"/>
        <dbReference type="ChEBI" id="CHEBI:57776"/>
        <dbReference type="EC" id="2.7.7.23"/>
    </reaction>
</comment>
<evidence type="ECO:0000259" key="9">
    <source>
        <dbReference type="Pfam" id="PF12804"/>
    </source>
</evidence>
<comment type="similarity">
    <text evidence="2">In the N-terminal section; belongs to the N-acetylglucosamine-1-phosphate uridyltransferase family.</text>
</comment>
<comment type="function">
    <text evidence="8">Catalyzes the last two sequential reactions in the de novo biosynthetic pathway for UDP-N-acetylglucosamine (UDP-GlcNAc). The C-terminal domain catalyzes the transfer of acetyl group from acetyl coenzyme A to glucosamine-1-phosphate (GlcN-1-P) to produce N-acetylglucosamine-1-phosphate (GlcNAc-1-P), which is converted into UDP-GlcNAc by the transfer of uridine 5-monophosphate (from uridine 5-triphosphate), a reaction catalyzed by the N-terminal domain.</text>
</comment>
<dbReference type="OrthoDB" id="9775031at2"/>
<keyword evidence="11" id="KW-1185">Reference proteome</keyword>
<dbReference type="Gene3D" id="3.90.550.10">
    <property type="entry name" value="Spore Coat Polysaccharide Biosynthesis Protein SpsA, Chain A"/>
    <property type="match status" value="1"/>
</dbReference>
<dbReference type="EMBL" id="CP036275">
    <property type="protein sequence ID" value="QDU38887.1"/>
    <property type="molecule type" value="Genomic_DNA"/>
</dbReference>
<evidence type="ECO:0000256" key="3">
    <source>
        <dbReference type="ARBA" id="ARBA00022679"/>
    </source>
</evidence>
<evidence type="ECO:0000256" key="4">
    <source>
        <dbReference type="ARBA" id="ARBA00022695"/>
    </source>
</evidence>
<reference evidence="10 11" key="1">
    <citation type="submission" date="2019-02" db="EMBL/GenBank/DDBJ databases">
        <title>Deep-cultivation of Planctomycetes and their phenomic and genomic characterization uncovers novel biology.</title>
        <authorList>
            <person name="Wiegand S."/>
            <person name="Jogler M."/>
            <person name="Boedeker C."/>
            <person name="Pinto D."/>
            <person name="Vollmers J."/>
            <person name="Rivas-Marin E."/>
            <person name="Kohn T."/>
            <person name="Peeters S.H."/>
            <person name="Heuer A."/>
            <person name="Rast P."/>
            <person name="Oberbeckmann S."/>
            <person name="Bunk B."/>
            <person name="Jeske O."/>
            <person name="Meyerdierks A."/>
            <person name="Storesund J.E."/>
            <person name="Kallscheuer N."/>
            <person name="Luecker S."/>
            <person name="Lage O.M."/>
            <person name="Pohl T."/>
            <person name="Merkel B.J."/>
            <person name="Hornburger P."/>
            <person name="Mueller R.-W."/>
            <person name="Bruemmer F."/>
            <person name="Labrenz M."/>
            <person name="Spormann A.M."/>
            <person name="Op den Camp H."/>
            <person name="Overmann J."/>
            <person name="Amann R."/>
            <person name="Jetten M.S.M."/>
            <person name="Mascher T."/>
            <person name="Medema M.H."/>
            <person name="Devos D.P."/>
            <person name="Kaster A.-K."/>
            <person name="Ovreas L."/>
            <person name="Rohde M."/>
            <person name="Galperin M.Y."/>
            <person name="Jogler C."/>
        </authorList>
    </citation>
    <scope>NUCLEOTIDE SEQUENCE [LARGE SCALE GENOMIC DNA]</scope>
    <source>
        <strain evidence="10 11">Mal4</strain>
    </source>
</reference>
<evidence type="ECO:0000256" key="1">
    <source>
        <dbReference type="ARBA" id="ARBA00007707"/>
    </source>
</evidence>
<gene>
    <name evidence="10" type="primary">glmU</name>
    <name evidence="10" type="ORF">Mal4_32190</name>
</gene>
<dbReference type="RefSeq" id="WP_145370130.1">
    <property type="nucleotide sequence ID" value="NZ_CP036275.1"/>
</dbReference>
<proteinExistence type="inferred from homology"/>
<dbReference type="PANTHER" id="PTHR43584">
    <property type="entry name" value="NUCLEOTIDYL TRANSFERASE"/>
    <property type="match status" value="1"/>
</dbReference>
<keyword evidence="3" id="KW-0808">Transferase</keyword>
<protein>
    <submittedName>
        <fullName evidence="10">Bifunctional protein GlmU</fullName>
    </submittedName>
</protein>
<sequence length="246" mass="26646">MNDPVAIILAAGKSKRMKSETPKVLHEILGRPMVEYVLDAAREAGATRMVVVVGHKAEVVQEALKHHEDVEFALQTEQLGTGHAVMMCRDALAEHDGPVLVLTGDTPLLKGTSLAGLLSDLKENDAACVVGTATTEANEGLGRIVRDSEGNFLRIVEHKDASPEELQIQEINTGCFAYDCKALFEALTEVRPENKQGELYLTDCAEILRNKGRNVLAAERLTIEEAMGVNTQEQLAEVASVMQSDG</sequence>
<dbReference type="CDD" id="cd02540">
    <property type="entry name" value="GT2_GlmU_N_bac"/>
    <property type="match status" value="1"/>
</dbReference>
<dbReference type="Proteomes" id="UP000320496">
    <property type="component" value="Chromosome"/>
</dbReference>
<dbReference type="PANTHER" id="PTHR43584:SF3">
    <property type="entry name" value="BIFUNCTIONAL PROTEIN GLMU"/>
    <property type="match status" value="1"/>
</dbReference>
<evidence type="ECO:0000256" key="2">
    <source>
        <dbReference type="ARBA" id="ARBA00007947"/>
    </source>
</evidence>
<accession>A0A517Z8S4</accession>
<evidence type="ECO:0000256" key="5">
    <source>
        <dbReference type="ARBA" id="ARBA00023315"/>
    </source>
</evidence>
<keyword evidence="4" id="KW-0548">Nucleotidyltransferase</keyword>
<dbReference type="InterPro" id="IPR025877">
    <property type="entry name" value="MobA-like_NTP_Trfase"/>
</dbReference>
<dbReference type="KEGG" id="mri:Mal4_32190"/>
<comment type="catalytic activity">
    <reaction evidence="6">
        <text>alpha-D-glucosamine 1-phosphate + acetyl-CoA = N-acetyl-alpha-D-glucosamine 1-phosphate + CoA + H(+)</text>
        <dbReference type="Rhea" id="RHEA:13725"/>
        <dbReference type="ChEBI" id="CHEBI:15378"/>
        <dbReference type="ChEBI" id="CHEBI:57287"/>
        <dbReference type="ChEBI" id="CHEBI:57288"/>
        <dbReference type="ChEBI" id="CHEBI:57776"/>
        <dbReference type="ChEBI" id="CHEBI:58516"/>
        <dbReference type="EC" id="2.3.1.157"/>
    </reaction>
</comment>
<dbReference type="AlphaFoldDB" id="A0A517Z8S4"/>
<evidence type="ECO:0000256" key="8">
    <source>
        <dbReference type="ARBA" id="ARBA00049628"/>
    </source>
</evidence>